<dbReference type="NCBIfam" id="TIGR01382">
    <property type="entry name" value="PfpI"/>
    <property type="match status" value="1"/>
</dbReference>
<evidence type="ECO:0000313" key="3">
    <source>
        <dbReference type="EMBL" id="ANY17546.1"/>
    </source>
</evidence>
<accession>A0A0J6C4V2</accession>
<dbReference type="Gene3D" id="3.40.50.880">
    <property type="match status" value="1"/>
</dbReference>
<dbReference type="EMBL" id="CP016440">
    <property type="protein sequence ID" value="ANY17546.1"/>
    <property type="molecule type" value="Genomic_DNA"/>
</dbReference>
<dbReference type="InterPro" id="IPR006286">
    <property type="entry name" value="C56_PfpI-like"/>
</dbReference>
<dbReference type="GO" id="GO:0006508">
    <property type="term" value="P:proteolysis"/>
    <property type="evidence" value="ECO:0007669"/>
    <property type="project" value="UniProtKB-KW"/>
</dbReference>
<dbReference type="EMBL" id="CYTV01000004">
    <property type="protein sequence ID" value="CUI73661.1"/>
    <property type="molecule type" value="Genomic_DNA"/>
</dbReference>
<comment type="similarity">
    <text evidence="1">Belongs to the peptidase C56 family.</text>
</comment>
<proteinExistence type="inferred from homology"/>
<reference evidence="4 5" key="1">
    <citation type="submission" date="2015-09" db="EMBL/GenBank/DDBJ databases">
        <authorList>
            <person name="Jackson K.R."/>
            <person name="Lunt B.L."/>
            <person name="Fisher J.N.B."/>
            <person name="Gardner A.V."/>
            <person name="Bailey M.E."/>
            <person name="Deus L.M."/>
            <person name="Earl A.S."/>
            <person name="Gibby P.D."/>
            <person name="Hartmann K.A."/>
            <person name="Liu J.E."/>
            <person name="Manci A.M."/>
            <person name="Nielsen D.A."/>
            <person name="Solomon M.B."/>
            <person name="Breakwell D.P."/>
            <person name="Burnett S.H."/>
            <person name="Grose J.H."/>
        </authorList>
    </citation>
    <scope>NUCLEOTIDE SEQUENCE [LARGE SCALE GENOMIC DNA]</scope>
    <source>
        <strain evidence="4 5">2789STDY5608636</strain>
    </source>
</reference>
<dbReference type="RefSeq" id="WP_048026299.1">
    <property type="nucleotide sequence ID" value="NZ_CAJGUP010000078.1"/>
</dbReference>
<evidence type="ECO:0000259" key="2">
    <source>
        <dbReference type="Pfam" id="PF01965"/>
    </source>
</evidence>
<dbReference type="PANTHER" id="PTHR42733:SF13">
    <property type="entry name" value="DJ-1_PFPI DOMAIN-CONTAINING PROTEIN"/>
    <property type="match status" value="1"/>
</dbReference>
<dbReference type="OrthoDB" id="9792284at2"/>
<dbReference type="InterPro" id="IPR029062">
    <property type="entry name" value="Class_I_gatase-like"/>
</dbReference>
<accession>A0A0M7EY93</accession>
<dbReference type="Pfam" id="PF01965">
    <property type="entry name" value="DJ-1_PfpI"/>
    <property type="match status" value="1"/>
</dbReference>
<organism evidence="4 5">
    <name type="scientific">Bordetella pseudohinzii</name>
    <dbReference type="NCBI Taxonomy" id="1331258"/>
    <lineage>
        <taxon>Bacteria</taxon>
        <taxon>Pseudomonadati</taxon>
        <taxon>Pseudomonadota</taxon>
        <taxon>Betaproteobacteria</taxon>
        <taxon>Burkholderiales</taxon>
        <taxon>Alcaligenaceae</taxon>
        <taxon>Bordetella</taxon>
    </lineage>
</organism>
<feature type="domain" description="DJ-1/PfpI" evidence="2">
    <location>
        <begin position="7"/>
        <end position="169"/>
    </location>
</feature>
<evidence type="ECO:0000313" key="6">
    <source>
        <dbReference type="Proteomes" id="UP000092950"/>
    </source>
</evidence>
<evidence type="ECO:0000313" key="4">
    <source>
        <dbReference type="EMBL" id="CUI73661.1"/>
    </source>
</evidence>
<reference evidence="3 6" key="2">
    <citation type="submission" date="2016-07" db="EMBL/GenBank/DDBJ databases">
        <title>Complete genome sequences of Bordetella pseudohinzii.</title>
        <authorList>
            <person name="Spilker T."/>
            <person name="Darrah R."/>
            <person name="LiPuma J.J."/>
        </authorList>
    </citation>
    <scope>NUCLEOTIDE SEQUENCE [LARGE SCALE GENOMIC DNA]</scope>
    <source>
        <strain evidence="3 6">HI4681</strain>
    </source>
</reference>
<name>A0A0J6C4V2_9BORD</name>
<protein>
    <submittedName>
        <fullName evidence="4">Oxidative-stress-resistance chaperone</fullName>
    </submittedName>
    <submittedName>
        <fullName evidence="3">Protease</fullName>
    </submittedName>
</protein>
<dbReference type="Proteomes" id="UP000092950">
    <property type="component" value="Chromosome"/>
</dbReference>
<dbReference type="AlphaFoldDB" id="A0A0J6C4V2"/>
<keyword evidence="3" id="KW-0645">Protease</keyword>
<evidence type="ECO:0000256" key="1">
    <source>
        <dbReference type="ARBA" id="ARBA00008542"/>
    </source>
</evidence>
<dbReference type="InterPro" id="IPR002818">
    <property type="entry name" value="DJ-1/PfpI"/>
</dbReference>
<gene>
    <name evidence="4" type="primary">yhbO_1</name>
    <name evidence="3" type="ORF">BBN53_17680</name>
    <name evidence="4" type="ORF">ERS370011_01993</name>
</gene>
<evidence type="ECO:0000313" key="5">
    <source>
        <dbReference type="Proteomes" id="UP000053096"/>
    </source>
</evidence>
<dbReference type="GO" id="GO:0008233">
    <property type="term" value="F:peptidase activity"/>
    <property type="evidence" value="ECO:0007669"/>
    <property type="project" value="UniProtKB-KW"/>
</dbReference>
<keyword evidence="3" id="KW-0378">Hydrolase</keyword>
<dbReference type="CDD" id="cd03134">
    <property type="entry name" value="GATase1_PfpI_like"/>
    <property type="match status" value="1"/>
</dbReference>
<sequence>MNLAQAQIAVLAEHHYQELELWYPLMRLREAGCNVLVVAPSDTQIYGSKLGYPIVADLAAEQADAADFDAVIIPGGFAPEGLRRNPAIVNLVKGVHDRGGLVAAICHAGWVLATAGIARGRDLTCVSLIKDDVINAGANYIDQPVVQDGNLITSRLPGDLPEFGRAIVDYLATHPSTRDNNRQRLPSRSRGYASAAYEAPAKVVMTARGKASANYIMTVVSEGDGK</sequence>
<dbReference type="Proteomes" id="UP000053096">
    <property type="component" value="Unassembled WGS sequence"/>
</dbReference>
<dbReference type="SUPFAM" id="SSF52317">
    <property type="entry name" value="Class I glutamine amidotransferase-like"/>
    <property type="match status" value="1"/>
</dbReference>
<dbReference type="PROSITE" id="PS51276">
    <property type="entry name" value="PEPTIDASE_C56_PFPI"/>
    <property type="match status" value="1"/>
</dbReference>
<keyword evidence="6" id="KW-1185">Reference proteome</keyword>
<dbReference type="KEGG" id="bpdz:BBN53_17680"/>
<dbReference type="PANTHER" id="PTHR42733">
    <property type="entry name" value="DJ-1 PROTEIN"/>
    <property type="match status" value="1"/>
</dbReference>